<feature type="compositionally biased region" description="Basic residues" evidence="1">
    <location>
        <begin position="12"/>
        <end position="22"/>
    </location>
</feature>
<sequence>MGKRDYSWKEPKKPKKGAKKTKIASELMPPTEVEVVRKKRKPSAEE</sequence>
<name>X1Q3N1_9ZZZZ</name>
<gene>
    <name evidence="2" type="ORF">S06H3_45276</name>
</gene>
<dbReference type="AlphaFoldDB" id="X1Q3N1"/>
<feature type="compositionally biased region" description="Basic residues" evidence="1">
    <location>
        <begin position="37"/>
        <end position="46"/>
    </location>
</feature>
<dbReference type="EMBL" id="BARV01028248">
    <property type="protein sequence ID" value="GAI45685.1"/>
    <property type="molecule type" value="Genomic_DNA"/>
</dbReference>
<reference evidence="2" key="1">
    <citation type="journal article" date="2014" name="Front. Microbiol.">
        <title>High frequency of phylogenetically diverse reductive dehalogenase-homologous genes in deep subseafloor sedimentary metagenomes.</title>
        <authorList>
            <person name="Kawai M."/>
            <person name="Futagami T."/>
            <person name="Toyoda A."/>
            <person name="Takaki Y."/>
            <person name="Nishi S."/>
            <person name="Hori S."/>
            <person name="Arai W."/>
            <person name="Tsubouchi T."/>
            <person name="Morono Y."/>
            <person name="Uchiyama I."/>
            <person name="Ito T."/>
            <person name="Fujiyama A."/>
            <person name="Inagaki F."/>
            <person name="Takami H."/>
        </authorList>
    </citation>
    <scope>NUCLEOTIDE SEQUENCE</scope>
    <source>
        <strain evidence="2">Expedition CK06-06</strain>
    </source>
</reference>
<evidence type="ECO:0000313" key="2">
    <source>
        <dbReference type="EMBL" id="GAI45685.1"/>
    </source>
</evidence>
<accession>X1Q3N1</accession>
<organism evidence="2">
    <name type="scientific">marine sediment metagenome</name>
    <dbReference type="NCBI Taxonomy" id="412755"/>
    <lineage>
        <taxon>unclassified sequences</taxon>
        <taxon>metagenomes</taxon>
        <taxon>ecological metagenomes</taxon>
    </lineage>
</organism>
<proteinExistence type="predicted"/>
<feature type="compositionally biased region" description="Basic and acidic residues" evidence="1">
    <location>
        <begin position="1"/>
        <end position="11"/>
    </location>
</feature>
<comment type="caution">
    <text evidence="2">The sequence shown here is derived from an EMBL/GenBank/DDBJ whole genome shotgun (WGS) entry which is preliminary data.</text>
</comment>
<evidence type="ECO:0000256" key="1">
    <source>
        <dbReference type="SAM" id="MobiDB-lite"/>
    </source>
</evidence>
<protein>
    <submittedName>
        <fullName evidence="2">Uncharacterized protein</fullName>
    </submittedName>
</protein>
<feature type="region of interest" description="Disordered" evidence="1">
    <location>
        <begin position="1"/>
        <end position="46"/>
    </location>
</feature>